<dbReference type="Proteomes" id="UP000515151">
    <property type="component" value="Chromosome 1"/>
</dbReference>
<gene>
    <name evidence="3" type="primary">LOC116192588</name>
</gene>
<evidence type="ECO:0000313" key="2">
    <source>
        <dbReference type="Proteomes" id="UP000515151"/>
    </source>
</evidence>
<feature type="region of interest" description="Disordered" evidence="1">
    <location>
        <begin position="249"/>
        <end position="282"/>
    </location>
</feature>
<sequence length="282" mass="32024">MSCLQAAALKPLLYVNKDRLSCTSCPSPVVQVTLLNRSSRTSLRLSSKEFTCRQFVPVLKHRLHSPMLKDRQLVPFGLFGGKGKSEEGNEGSAWKSLEKAMGSFGKNQSIEDVLRQQIEKQEFFDDGNTGGKPPRQGGGGGGDLGGTEDEGFAGILDETLQVVLATLGFIFLYVYIISGEELTRLAKDYIKFLFGGSKSVRLRRAMYKWGRFYKRLTEKKEVDPYWLEREIINTTTWWDSPDKYRHLLRSSNESSHQESSDESSHQEPRYDEEFLTFEQLPS</sequence>
<evidence type="ECO:0000313" key="3">
    <source>
        <dbReference type="RefSeq" id="XP_031377032.1"/>
    </source>
</evidence>
<reference evidence="3" key="2">
    <citation type="submission" date="2025-08" db="UniProtKB">
        <authorList>
            <consortium name="RefSeq"/>
        </authorList>
    </citation>
    <scope>IDENTIFICATION</scope>
    <source>
        <tissue evidence="3">Leaf</tissue>
    </source>
</reference>
<proteinExistence type="predicted"/>
<dbReference type="OrthoDB" id="1680511at2759"/>
<dbReference type="RefSeq" id="XP_031377032.1">
    <property type="nucleotide sequence ID" value="XM_031521172.1"/>
</dbReference>
<organism evidence="2 3">
    <name type="scientific">Punica granatum</name>
    <name type="common">Pomegranate</name>
    <dbReference type="NCBI Taxonomy" id="22663"/>
    <lineage>
        <taxon>Eukaryota</taxon>
        <taxon>Viridiplantae</taxon>
        <taxon>Streptophyta</taxon>
        <taxon>Embryophyta</taxon>
        <taxon>Tracheophyta</taxon>
        <taxon>Spermatophyta</taxon>
        <taxon>Magnoliopsida</taxon>
        <taxon>eudicotyledons</taxon>
        <taxon>Gunneridae</taxon>
        <taxon>Pentapetalae</taxon>
        <taxon>rosids</taxon>
        <taxon>malvids</taxon>
        <taxon>Myrtales</taxon>
        <taxon>Lythraceae</taxon>
        <taxon>Punica</taxon>
    </lineage>
</organism>
<dbReference type="PANTHER" id="PTHR35483">
    <property type="entry name" value="NUCLEUSENVELOPE PROTEIN"/>
    <property type="match status" value="1"/>
</dbReference>
<accession>A0A6P8C0N0</accession>
<feature type="compositionally biased region" description="Basic and acidic residues" evidence="1">
    <location>
        <begin position="255"/>
        <end position="272"/>
    </location>
</feature>
<reference evidence="2" key="1">
    <citation type="journal article" date="2020" name="Plant Biotechnol. J.">
        <title>The pomegranate (Punica granatum L.) draft genome dissects genetic divergence between soft- and hard-seeded cultivars.</title>
        <authorList>
            <person name="Luo X."/>
            <person name="Li H."/>
            <person name="Wu Z."/>
            <person name="Yao W."/>
            <person name="Zhao P."/>
            <person name="Cao D."/>
            <person name="Yu H."/>
            <person name="Li K."/>
            <person name="Poudel K."/>
            <person name="Zhao D."/>
            <person name="Zhang F."/>
            <person name="Xia X."/>
            <person name="Chen L."/>
            <person name="Wang Q."/>
            <person name="Jing D."/>
            <person name="Cao S."/>
        </authorList>
    </citation>
    <scope>NUCLEOTIDE SEQUENCE [LARGE SCALE GENOMIC DNA]</scope>
    <source>
        <strain evidence="2">cv. Tunisia</strain>
    </source>
</reference>
<protein>
    <submittedName>
        <fullName evidence="3">Uncharacterized protein LOC116192588</fullName>
    </submittedName>
</protein>
<dbReference type="GO" id="GO:0009507">
    <property type="term" value="C:chloroplast"/>
    <property type="evidence" value="ECO:0007669"/>
    <property type="project" value="TreeGrafter"/>
</dbReference>
<evidence type="ECO:0000256" key="1">
    <source>
        <dbReference type="SAM" id="MobiDB-lite"/>
    </source>
</evidence>
<feature type="region of interest" description="Disordered" evidence="1">
    <location>
        <begin position="124"/>
        <end position="144"/>
    </location>
</feature>
<dbReference type="AlphaFoldDB" id="A0A6P8C0N0"/>
<dbReference type="PANTHER" id="PTHR35483:SF1">
    <property type="entry name" value="GLYCINE-RICH PROTEIN-RELATED"/>
    <property type="match status" value="1"/>
</dbReference>
<keyword evidence="2" id="KW-1185">Reference proteome</keyword>
<dbReference type="GeneID" id="116192588"/>
<name>A0A6P8C0N0_PUNGR</name>